<dbReference type="Gene3D" id="3.60.15.10">
    <property type="entry name" value="Ribonuclease Z/Hydroxyacylglutathione hydrolase-like"/>
    <property type="match status" value="1"/>
</dbReference>
<evidence type="ECO:0000313" key="1">
    <source>
        <dbReference type="EMBL" id="AFU57086.1"/>
    </source>
</evidence>
<proteinExistence type="predicted"/>
<reference evidence="1 2" key="1">
    <citation type="journal article" date="2012" name="Environ. Microbiol.">
        <title>The genome of the ammonia-oxidizing Candidatus Nitrososphaera gargensis: insights into metabolic versatility and environmental adaptations.</title>
        <authorList>
            <person name="Spang A."/>
            <person name="Poehlein A."/>
            <person name="Offre P."/>
            <person name="Zumbragel S."/>
            <person name="Haider S."/>
            <person name="Rychlik N."/>
            <person name="Nowka B."/>
            <person name="Schmeisser C."/>
            <person name="Lebedeva E.V."/>
            <person name="Rattei T."/>
            <person name="Bohm C."/>
            <person name="Schmid M."/>
            <person name="Galushko A."/>
            <person name="Hatzenpichler R."/>
            <person name="Weinmaier T."/>
            <person name="Daniel R."/>
            <person name="Schleper C."/>
            <person name="Spieck E."/>
            <person name="Streit W."/>
            <person name="Wagner M."/>
        </authorList>
    </citation>
    <scope>NUCLEOTIDE SEQUENCE [LARGE SCALE GENOMIC DNA]</scope>
    <source>
        <strain evidence="2">Ga9.2</strain>
    </source>
</reference>
<organism evidence="1 2">
    <name type="scientific">Nitrososphaera gargensis (strain Ga9.2)</name>
    <dbReference type="NCBI Taxonomy" id="1237085"/>
    <lineage>
        <taxon>Archaea</taxon>
        <taxon>Nitrososphaerota</taxon>
        <taxon>Nitrososphaeria</taxon>
        <taxon>Nitrososphaerales</taxon>
        <taxon>Nitrososphaeraceae</taxon>
        <taxon>Nitrososphaera</taxon>
    </lineage>
</organism>
<dbReference type="AlphaFoldDB" id="K0I743"/>
<dbReference type="BioCyc" id="CNIT1237085:G1324-136-MONOMER"/>
<dbReference type="HOGENOM" id="CLU_1954728_0_0_2"/>
<dbReference type="STRING" id="1237085.Ngar_c01360"/>
<accession>K0I743</accession>
<sequence length="128" mass="14637">MLDFGKGFFRRARFFEEYLKPRSANGLVDFIEMGLIPDVEGIYREDLLEMAGRKAGSPTVDAVLVSHAHADHVDYISFLHHDIPLYMGARATPYSRQYRRGRPATLSAKCLIFCQSRQREGPSQSQER</sequence>
<evidence type="ECO:0000313" key="2">
    <source>
        <dbReference type="Proteomes" id="UP000008037"/>
    </source>
</evidence>
<dbReference type="EMBL" id="CP002408">
    <property type="protein sequence ID" value="AFU57086.1"/>
    <property type="molecule type" value="Genomic_DNA"/>
</dbReference>
<dbReference type="InterPro" id="IPR036866">
    <property type="entry name" value="RibonucZ/Hydroxyglut_hydro"/>
</dbReference>
<name>K0I743_NITGG</name>
<dbReference type="SUPFAM" id="SSF56281">
    <property type="entry name" value="Metallo-hydrolase/oxidoreductase"/>
    <property type="match status" value="1"/>
</dbReference>
<protein>
    <submittedName>
        <fullName evidence="1">Putative hydrolase of the metallo-beta-lactamase superfamily</fullName>
    </submittedName>
</protein>
<dbReference type="InParanoid" id="K0I743"/>
<keyword evidence="1" id="KW-0378">Hydrolase</keyword>
<dbReference type="GO" id="GO:0016787">
    <property type="term" value="F:hydrolase activity"/>
    <property type="evidence" value="ECO:0007669"/>
    <property type="project" value="UniProtKB-KW"/>
</dbReference>
<keyword evidence="2" id="KW-1185">Reference proteome</keyword>
<dbReference type="Proteomes" id="UP000008037">
    <property type="component" value="Chromosome"/>
</dbReference>
<gene>
    <name evidence="1" type="ordered locus">Ngar_c01360</name>
</gene>
<dbReference type="KEGG" id="nga:Ngar_c01360"/>